<dbReference type="EMBL" id="PVNL01000005">
    <property type="protein sequence ID" value="PRQ09954.1"/>
    <property type="molecule type" value="Genomic_DNA"/>
</dbReference>
<protein>
    <recommendedName>
        <fullName evidence="4">DUF1501 domain-containing protein</fullName>
    </recommendedName>
</protein>
<dbReference type="InterPro" id="IPR006311">
    <property type="entry name" value="TAT_signal"/>
</dbReference>
<dbReference type="PROSITE" id="PS51318">
    <property type="entry name" value="TAT"/>
    <property type="match status" value="1"/>
</dbReference>
<evidence type="ECO:0008006" key="4">
    <source>
        <dbReference type="Google" id="ProtNLM"/>
    </source>
</evidence>
<reference evidence="2 3" key="1">
    <citation type="submission" date="2018-03" db="EMBL/GenBank/DDBJ databases">
        <title>Draft Genome Sequences of the Obligatory Marine Myxobacteria Enhygromyxa salina SWB007.</title>
        <authorList>
            <person name="Poehlein A."/>
            <person name="Moghaddam J.A."/>
            <person name="Harms H."/>
            <person name="Alanjari M."/>
            <person name="Koenig G.M."/>
            <person name="Daniel R."/>
            <person name="Schaeberle T.F."/>
        </authorList>
    </citation>
    <scope>NUCLEOTIDE SEQUENCE [LARGE SCALE GENOMIC DNA]</scope>
    <source>
        <strain evidence="2 3">SWB007</strain>
    </source>
</reference>
<evidence type="ECO:0000313" key="3">
    <source>
        <dbReference type="Proteomes" id="UP000238823"/>
    </source>
</evidence>
<dbReference type="Pfam" id="PF07394">
    <property type="entry name" value="DUF1501"/>
    <property type="match status" value="1"/>
</dbReference>
<gene>
    <name evidence="2" type="ORF">ENSA7_03110</name>
</gene>
<evidence type="ECO:0000256" key="1">
    <source>
        <dbReference type="SAM" id="Phobius"/>
    </source>
</evidence>
<organism evidence="2 3">
    <name type="scientific">Enhygromyxa salina</name>
    <dbReference type="NCBI Taxonomy" id="215803"/>
    <lineage>
        <taxon>Bacteria</taxon>
        <taxon>Pseudomonadati</taxon>
        <taxon>Myxococcota</taxon>
        <taxon>Polyangia</taxon>
        <taxon>Nannocystales</taxon>
        <taxon>Nannocystaceae</taxon>
        <taxon>Enhygromyxa</taxon>
    </lineage>
</organism>
<dbReference type="Proteomes" id="UP000238823">
    <property type="component" value="Unassembled WGS sequence"/>
</dbReference>
<dbReference type="AlphaFoldDB" id="A0A2S9YY01"/>
<keyword evidence="1" id="KW-1133">Transmembrane helix</keyword>
<proteinExistence type="predicted"/>
<accession>A0A2S9YY01</accession>
<comment type="caution">
    <text evidence="2">The sequence shown here is derived from an EMBL/GenBank/DDBJ whole genome shotgun (WGS) entry which is preliminary data.</text>
</comment>
<dbReference type="OrthoDB" id="9783759at2"/>
<dbReference type="InterPro" id="IPR019546">
    <property type="entry name" value="TAT_signal_bac_arc"/>
</dbReference>
<dbReference type="RefSeq" id="WP_106087411.1">
    <property type="nucleotide sequence ID" value="NZ_PVNL01000005.1"/>
</dbReference>
<keyword evidence="1" id="KW-0472">Membrane</keyword>
<feature type="transmembrane region" description="Helical" evidence="1">
    <location>
        <begin position="16"/>
        <end position="38"/>
    </location>
</feature>
<dbReference type="InterPro" id="IPR010869">
    <property type="entry name" value="DUF1501"/>
</dbReference>
<keyword evidence="1" id="KW-0812">Transmembrane</keyword>
<sequence length="470" mass="51003">MTTQDKKFGKTSRRGFFKAVGLGGVATTAALGAPYLWIPKAHANTIGFGTAKHLICIRLSGGFRFPTAFNSDVGEEFSPWGTASGVASGTDWGVGKLLETATGNGSWYTQDLQNMGVPKFTDVTNEVAVIPCVDHEPLAGSADGNHQTGLERYLTGHVNGQTGLFTMINYGLRERYELAQMEGVTLLPAIIMGQPGMGRGVGEFAAYRPPVMRGDDLDRFGFNTDELLPDWARTMTNDYDVRYRDRVQQPHYPTVDAYLQSREATKAYAEIFSSDPLKIQNGSTEPFDGVSNAQLATVFGQGGTSSNLRLALRLFHYGCPAVYLDQGGYDYHSGEEDALPGRLQELTRVLSGLFWALKTMTHPDGGTYWDHTIVTIGSEFSRSTRGGRFNSARGSDHGGDYATRWMSMPFFGGPITAGGRSIGATAAGDLSPTGKVPSYRSTMKTMFDALGCDHAPFFPADEPFDDLFNA</sequence>
<name>A0A2S9YY01_9BACT</name>
<dbReference type="NCBIfam" id="TIGR01409">
    <property type="entry name" value="TAT_signal_seq"/>
    <property type="match status" value="1"/>
</dbReference>
<evidence type="ECO:0000313" key="2">
    <source>
        <dbReference type="EMBL" id="PRQ09954.1"/>
    </source>
</evidence>